<dbReference type="EC" id="1.1.1.302" evidence="5"/>
<reference evidence="15 16" key="1">
    <citation type="journal article" date="2019" name="BMC Genomics">
        <title>Chromosome level assembly and comparative genome analysis confirm lager-brewing yeasts originated from a single hybridization.</title>
        <authorList>
            <person name="Salazar A.N."/>
            <person name="Gorter de Vries A.R."/>
            <person name="van den Broek M."/>
            <person name="Brouwers N."/>
            <person name="de la Torre Cortes P."/>
            <person name="Kuijpers N.G.A."/>
            <person name="Daran J.G."/>
            <person name="Abeel T."/>
        </authorList>
    </citation>
    <scope>NUCLEOTIDE SEQUENCE [LARGE SCALE GENOMIC DNA]</scope>
    <source>
        <strain evidence="15 16">CBS 1483</strain>
    </source>
</reference>
<dbReference type="GO" id="GO:0008703">
    <property type="term" value="F:5-amino-6-(5-phosphoribosylamino)uracil reductase activity"/>
    <property type="evidence" value="ECO:0007669"/>
    <property type="project" value="InterPro"/>
</dbReference>
<dbReference type="Gene3D" id="3.40.430.10">
    <property type="entry name" value="Dihydrofolate Reductase, subunit A"/>
    <property type="match status" value="1"/>
</dbReference>
<comment type="function">
    <text evidence="1">Catalyzes an early step in riboflavin biosynthesis, the NADPH-dependent reduction of the ribose side chain of 2,5-diamino-6-ribosylamino-4(3H)-pyrimidinone 5'-phosphate, yielding 2,5-diamino-6-ribitylamino-4(3H)-pyrimidinone 5'-phosphate.</text>
</comment>
<dbReference type="InterPro" id="IPR024072">
    <property type="entry name" value="DHFR-like_dom_sf"/>
</dbReference>
<dbReference type="FunFam" id="3.40.430.10:FF:000011">
    <property type="entry name" value="Rib7p"/>
    <property type="match status" value="1"/>
</dbReference>
<evidence type="ECO:0000256" key="10">
    <source>
        <dbReference type="ARBA" id="ARBA00030073"/>
    </source>
</evidence>
<evidence type="ECO:0000313" key="16">
    <source>
        <dbReference type="Proteomes" id="UP000501346"/>
    </source>
</evidence>
<dbReference type="SUPFAM" id="SSF53597">
    <property type="entry name" value="Dihydrofolate reductase-like"/>
    <property type="match status" value="1"/>
</dbReference>
<dbReference type="AlphaFoldDB" id="A0A6C1DMN6"/>
<keyword evidence="9" id="KW-0560">Oxidoreductase</keyword>
<dbReference type="Proteomes" id="UP000501346">
    <property type="component" value="Chromosome ScII"/>
</dbReference>
<dbReference type="GO" id="GO:0009231">
    <property type="term" value="P:riboflavin biosynthetic process"/>
    <property type="evidence" value="ECO:0007669"/>
    <property type="project" value="UniProtKB-UniPathway"/>
</dbReference>
<evidence type="ECO:0000256" key="7">
    <source>
        <dbReference type="ARBA" id="ARBA00022619"/>
    </source>
</evidence>
<evidence type="ECO:0000256" key="8">
    <source>
        <dbReference type="ARBA" id="ARBA00022857"/>
    </source>
</evidence>
<comment type="catalytic activity">
    <reaction evidence="12">
        <text>2,5-diamino-6-(1-D-ribitylamino)pyrimidin-4(3H)-one 5'-phosphate + NAD(+) = 2,5-diamino-6-(1-D-ribosylamino)pyrimidin-4(3H)-one 5'-phosphate + NADH + H(+)</text>
        <dbReference type="Rhea" id="RHEA:27274"/>
        <dbReference type="ChEBI" id="CHEBI:15378"/>
        <dbReference type="ChEBI" id="CHEBI:57540"/>
        <dbReference type="ChEBI" id="CHEBI:57945"/>
        <dbReference type="ChEBI" id="CHEBI:58890"/>
        <dbReference type="ChEBI" id="CHEBI:59545"/>
        <dbReference type="EC" id="1.1.1.302"/>
    </reaction>
</comment>
<evidence type="ECO:0000256" key="4">
    <source>
        <dbReference type="ARBA" id="ARBA00011738"/>
    </source>
</evidence>
<evidence type="ECO:0000256" key="12">
    <source>
        <dbReference type="ARBA" id="ARBA00047550"/>
    </source>
</evidence>
<gene>
    <name evidence="15" type="primary">RIB7_1</name>
    <name evidence="15" type="ORF">GRS66_000354</name>
</gene>
<evidence type="ECO:0000259" key="14">
    <source>
        <dbReference type="Pfam" id="PF01872"/>
    </source>
</evidence>
<evidence type="ECO:0000256" key="6">
    <source>
        <dbReference type="ARBA" id="ARBA00015035"/>
    </source>
</evidence>
<dbReference type="InterPro" id="IPR002734">
    <property type="entry name" value="RibDG_C"/>
</dbReference>
<comment type="catalytic activity">
    <reaction evidence="13">
        <text>2,5-diamino-6-(1-D-ribitylamino)pyrimidin-4(3H)-one 5'-phosphate + NADP(+) = 2,5-diamino-6-(1-D-ribosylamino)pyrimidin-4(3H)-one 5'-phosphate + NADPH + H(+)</text>
        <dbReference type="Rhea" id="RHEA:27278"/>
        <dbReference type="ChEBI" id="CHEBI:15378"/>
        <dbReference type="ChEBI" id="CHEBI:57783"/>
        <dbReference type="ChEBI" id="CHEBI:58349"/>
        <dbReference type="ChEBI" id="CHEBI:58890"/>
        <dbReference type="ChEBI" id="CHEBI:59545"/>
        <dbReference type="EC" id="1.1.1.302"/>
    </reaction>
</comment>
<evidence type="ECO:0000256" key="11">
    <source>
        <dbReference type="ARBA" id="ARBA00031630"/>
    </source>
</evidence>
<evidence type="ECO:0000256" key="5">
    <source>
        <dbReference type="ARBA" id="ARBA00012851"/>
    </source>
</evidence>
<dbReference type="EMBL" id="CP048984">
    <property type="protein sequence ID" value="QID78151.1"/>
    <property type="molecule type" value="Genomic_DNA"/>
</dbReference>
<dbReference type="Pfam" id="PF01872">
    <property type="entry name" value="RibD_C"/>
    <property type="match status" value="1"/>
</dbReference>
<evidence type="ECO:0000256" key="13">
    <source>
        <dbReference type="ARBA" id="ARBA00049020"/>
    </source>
</evidence>
<name>A0A6C1DMN6_SACPS</name>
<dbReference type="GO" id="GO:0050661">
    <property type="term" value="F:NADP binding"/>
    <property type="evidence" value="ECO:0007669"/>
    <property type="project" value="InterPro"/>
</dbReference>
<dbReference type="PANTHER" id="PTHR38011">
    <property type="entry name" value="DIHYDROFOLATE REDUCTASE FAMILY PROTEIN (AFU_ORTHOLOGUE AFUA_8G06820)"/>
    <property type="match status" value="1"/>
</dbReference>
<sequence>MSLTPLCEDLPQFLRNYLPNAGQTENTIVPFVTLTYAQSLDARVSKGPGVRTIISHPDTKTMTHYLRHHHDGILVGSGTVLADNPGLNCKWGPDPAANSPRPIIIDTKQKWRFDGSKMQELFIKRQGKPPIVVVTSEPIIKEQHVDYAICPINDTTKLVDWKKLFEILKEEFNIRSVMVEGGANVINQLLLRSDIVNSLIITIGSTFLGSSGTEVSPPQTVNLKDMSWWKGITDVVLCARLADD</sequence>
<dbReference type="OrthoDB" id="5432at2759"/>
<protein>
    <recommendedName>
        <fullName evidence="6">2,5-diamino-6-ribosylamino-4(3H)-pyrimidinone 5'-phosphate reductase</fullName>
        <ecNumber evidence="5">1.1.1.302</ecNumber>
    </recommendedName>
    <alternativeName>
        <fullName evidence="11">2,5-diamino-6-(5-phospho-D-ribosylamino)pyrimidin-4(3H)-one reductase</fullName>
    </alternativeName>
    <alternativeName>
        <fullName evidence="10">2,5-diamino-6-ribitylamino-4(3H)-pyrimidinone 5'-phosphate synthase</fullName>
    </alternativeName>
</protein>
<organism evidence="15 16">
    <name type="scientific">Saccharomyces pastorianus</name>
    <name type="common">Lager yeast</name>
    <name type="synonym">Saccharomyces cerevisiae x Saccharomyces eubayanus</name>
    <dbReference type="NCBI Taxonomy" id="27292"/>
    <lineage>
        <taxon>Eukaryota</taxon>
        <taxon>Fungi</taxon>
        <taxon>Dikarya</taxon>
        <taxon>Ascomycota</taxon>
        <taxon>Saccharomycotina</taxon>
        <taxon>Saccharomycetes</taxon>
        <taxon>Saccharomycetales</taxon>
        <taxon>Saccharomycetaceae</taxon>
        <taxon>Saccharomyces</taxon>
    </lineage>
</organism>
<dbReference type="UniPathway" id="UPA00275"/>
<dbReference type="NCBIfam" id="TIGR00227">
    <property type="entry name" value="ribD_Cterm"/>
    <property type="match status" value="1"/>
</dbReference>
<evidence type="ECO:0000256" key="3">
    <source>
        <dbReference type="ARBA" id="ARBA00009723"/>
    </source>
</evidence>
<dbReference type="InterPro" id="IPR050765">
    <property type="entry name" value="Riboflavin_Biosynth_HTPR"/>
</dbReference>
<comment type="similarity">
    <text evidence="3">Belongs to the HTP reductase family.</text>
</comment>
<proteinExistence type="inferred from homology"/>
<evidence type="ECO:0000256" key="9">
    <source>
        <dbReference type="ARBA" id="ARBA00023002"/>
    </source>
</evidence>
<accession>A0A6C1DMN6</accession>
<keyword evidence="16" id="KW-1185">Reference proteome</keyword>
<evidence type="ECO:0000256" key="2">
    <source>
        <dbReference type="ARBA" id="ARBA00005104"/>
    </source>
</evidence>
<evidence type="ECO:0000256" key="1">
    <source>
        <dbReference type="ARBA" id="ARBA00003555"/>
    </source>
</evidence>
<dbReference type="PANTHER" id="PTHR38011:SF7">
    <property type="entry name" value="2,5-DIAMINO-6-RIBOSYLAMINO-4(3H)-PYRIMIDINONE 5'-PHOSPHATE REDUCTASE"/>
    <property type="match status" value="1"/>
</dbReference>
<keyword evidence="8" id="KW-0521">NADP</keyword>
<feature type="domain" description="Bacterial bifunctional deaminase-reductase C-terminal" evidence="14">
    <location>
        <begin position="30"/>
        <end position="237"/>
    </location>
</feature>
<comment type="subunit">
    <text evidence="4">Homodimer.</text>
</comment>
<comment type="pathway">
    <text evidence="2">Cofactor biosynthesis; riboflavin biosynthesis.</text>
</comment>
<keyword evidence="7" id="KW-0686">Riboflavin biosynthesis</keyword>
<evidence type="ECO:0000313" key="15">
    <source>
        <dbReference type="EMBL" id="QID78151.1"/>
    </source>
</evidence>
<dbReference type="InterPro" id="IPR011549">
    <property type="entry name" value="RibD_C"/>
</dbReference>